<evidence type="ECO:0000313" key="2">
    <source>
        <dbReference type="Proteomes" id="UP000286211"/>
    </source>
</evidence>
<protein>
    <submittedName>
        <fullName evidence="1">Uncharacterized protein</fullName>
    </submittedName>
</protein>
<organism evidence="1 2">
    <name type="scientific">Segatella copri</name>
    <dbReference type="NCBI Taxonomy" id="165179"/>
    <lineage>
        <taxon>Bacteria</taxon>
        <taxon>Pseudomonadati</taxon>
        <taxon>Bacteroidota</taxon>
        <taxon>Bacteroidia</taxon>
        <taxon>Bacteroidales</taxon>
        <taxon>Prevotellaceae</taxon>
        <taxon>Segatella</taxon>
    </lineage>
</organism>
<sequence length="76" mass="8716">MLGSSLKTYTGYKRWQAPVINEDPENSRNEAFWGVAKQRTLNILQTTMINYSIVMRSVNANLLEINQAKSRINQAK</sequence>
<reference evidence="1 2" key="1">
    <citation type="submission" date="2018-08" db="EMBL/GenBank/DDBJ databases">
        <title>A genome reference for cultivated species of the human gut microbiota.</title>
        <authorList>
            <person name="Zou Y."/>
            <person name="Xue W."/>
            <person name="Luo G."/>
        </authorList>
    </citation>
    <scope>NUCLEOTIDE SEQUENCE [LARGE SCALE GENOMIC DNA]</scope>
    <source>
        <strain evidence="1 2">AF46-2NS</strain>
    </source>
</reference>
<comment type="caution">
    <text evidence="1">The sequence shown here is derived from an EMBL/GenBank/DDBJ whole genome shotgun (WGS) entry which is preliminary data.</text>
</comment>
<dbReference type="Proteomes" id="UP000286211">
    <property type="component" value="Unassembled WGS sequence"/>
</dbReference>
<accession>A0A415EQP8</accession>
<evidence type="ECO:0000313" key="1">
    <source>
        <dbReference type="EMBL" id="RHK05558.1"/>
    </source>
</evidence>
<gene>
    <name evidence="1" type="ORF">DW079_14895</name>
</gene>
<feature type="non-terminal residue" evidence="1">
    <location>
        <position position="76"/>
    </location>
</feature>
<name>A0A415EQP8_9BACT</name>
<dbReference type="EMBL" id="QRNB01000199">
    <property type="protein sequence ID" value="RHK05558.1"/>
    <property type="molecule type" value="Genomic_DNA"/>
</dbReference>
<dbReference type="AlphaFoldDB" id="A0A415EQP8"/>
<proteinExistence type="predicted"/>